<dbReference type="PANTHER" id="PTHR40633:SF1">
    <property type="entry name" value="GPI ANCHORED SERINE-THREONINE RICH PROTEIN (AFU_ORTHOLOGUE AFUA_1G03630)"/>
    <property type="match status" value="1"/>
</dbReference>
<proteinExistence type="predicted"/>
<feature type="compositionally biased region" description="Low complexity" evidence="2">
    <location>
        <begin position="130"/>
        <end position="203"/>
    </location>
</feature>
<gene>
    <name evidence="5" type="ORF">FE257_000002</name>
</gene>
<sequence>MRLFGAFAFSTLVALATAYTDPDYSQNPSGNPILKPGLGELVAAGEPYTITWTPTTKGPISLVLLRGPSENVRPIDTLADAIPNSGSFSWTPSASLKPDTTHYGLLLVVEGTGQYQYSTQFGIKNPEYVPPSGSTSSTSESTPTTSSTSMKPTTTTTTSASSSTTKETTSTHPEPTTTSSSSSSSSSSASVPETTETAEPTKTSHTKPVESKTSHQTPTTASVVESTTPSATPTPSSDTASGAARLTLSFAAIVVGVAAFFI</sequence>
<keyword evidence="6" id="KW-1185">Reference proteome</keyword>
<evidence type="ECO:0000256" key="3">
    <source>
        <dbReference type="SAM" id="SignalP"/>
    </source>
</evidence>
<dbReference type="Proteomes" id="UP001194746">
    <property type="component" value="Unassembled WGS sequence"/>
</dbReference>
<evidence type="ECO:0000313" key="6">
    <source>
        <dbReference type="Proteomes" id="UP001194746"/>
    </source>
</evidence>
<feature type="region of interest" description="Disordered" evidence="2">
    <location>
        <begin position="126"/>
        <end position="241"/>
    </location>
</feature>
<reference evidence="5" key="2">
    <citation type="submission" date="2020-02" db="EMBL/GenBank/DDBJ databases">
        <authorList>
            <person name="Gilchrist C.L.M."/>
            <person name="Chooi Y.-H."/>
        </authorList>
    </citation>
    <scope>NUCLEOTIDE SEQUENCE</scope>
    <source>
        <strain evidence="5">MST-FP2251</strain>
    </source>
</reference>
<dbReference type="EMBL" id="VCAU01000001">
    <property type="protein sequence ID" value="KAF9895100.1"/>
    <property type="molecule type" value="Genomic_DNA"/>
</dbReference>
<organism evidence="5 6">
    <name type="scientific">Aspergillus nanangensis</name>
    <dbReference type="NCBI Taxonomy" id="2582783"/>
    <lineage>
        <taxon>Eukaryota</taxon>
        <taxon>Fungi</taxon>
        <taxon>Dikarya</taxon>
        <taxon>Ascomycota</taxon>
        <taxon>Pezizomycotina</taxon>
        <taxon>Eurotiomycetes</taxon>
        <taxon>Eurotiomycetidae</taxon>
        <taxon>Eurotiales</taxon>
        <taxon>Aspergillaceae</taxon>
        <taxon>Aspergillus</taxon>
        <taxon>Aspergillus subgen. Circumdati</taxon>
    </lineage>
</organism>
<name>A0AAD4CYJ5_ASPNN</name>
<evidence type="ECO:0000256" key="2">
    <source>
        <dbReference type="SAM" id="MobiDB-lite"/>
    </source>
</evidence>
<evidence type="ECO:0000256" key="1">
    <source>
        <dbReference type="ARBA" id="ARBA00022729"/>
    </source>
</evidence>
<dbReference type="InterPro" id="IPR018466">
    <property type="entry name" value="Kre9/Knh1-like_N"/>
</dbReference>
<keyword evidence="1 3" id="KW-0732">Signal</keyword>
<reference evidence="5" key="1">
    <citation type="journal article" date="2019" name="Beilstein J. Org. Chem.">
        <title>Nanangenines: drimane sesquiterpenoids as the dominant metabolite cohort of a novel Australian fungus, Aspergillus nanangensis.</title>
        <authorList>
            <person name="Lacey H.J."/>
            <person name="Gilchrist C.L.M."/>
            <person name="Crombie A."/>
            <person name="Kalaitzis J.A."/>
            <person name="Vuong D."/>
            <person name="Rutledge P.J."/>
            <person name="Turner P."/>
            <person name="Pitt J.I."/>
            <person name="Lacey E."/>
            <person name="Chooi Y.H."/>
            <person name="Piggott A.M."/>
        </authorList>
    </citation>
    <scope>NUCLEOTIDE SEQUENCE</scope>
    <source>
        <strain evidence="5">MST-FP2251</strain>
    </source>
</reference>
<dbReference type="AlphaFoldDB" id="A0AAD4CYJ5"/>
<protein>
    <recommendedName>
        <fullName evidence="4">Yeast cell wall synthesis Kre9/Knh1-like N-terminal domain-containing protein</fullName>
    </recommendedName>
</protein>
<accession>A0AAD4CYJ5</accession>
<dbReference type="PANTHER" id="PTHR40633">
    <property type="entry name" value="MATRIX PROTEIN, PUTATIVE (AFU_ORTHOLOGUE AFUA_8G05410)-RELATED"/>
    <property type="match status" value="1"/>
</dbReference>
<feature type="domain" description="Yeast cell wall synthesis Kre9/Knh1-like N-terminal" evidence="4">
    <location>
        <begin position="35"/>
        <end position="123"/>
    </location>
</feature>
<feature type="compositionally biased region" description="Low complexity" evidence="2">
    <location>
        <begin position="217"/>
        <end position="241"/>
    </location>
</feature>
<dbReference type="InterPro" id="IPR052982">
    <property type="entry name" value="SRP1/TIP1-like"/>
</dbReference>
<dbReference type="Pfam" id="PF10342">
    <property type="entry name" value="Kre9_KNH"/>
    <property type="match status" value="1"/>
</dbReference>
<evidence type="ECO:0000313" key="5">
    <source>
        <dbReference type="EMBL" id="KAF9895100.1"/>
    </source>
</evidence>
<feature type="chain" id="PRO_5041994725" description="Yeast cell wall synthesis Kre9/Knh1-like N-terminal domain-containing protein" evidence="3">
    <location>
        <begin position="19"/>
        <end position="262"/>
    </location>
</feature>
<comment type="caution">
    <text evidence="5">The sequence shown here is derived from an EMBL/GenBank/DDBJ whole genome shotgun (WGS) entry which is preliminary data.</text>
</comment>
<feature type="signal peptide" evidence="3">
    <location>
        <begin position="1"/>
        <end position="18"/>
    </location>
</feature>
<evidence type="ECO:0000259" key="4">
    <source>
        <dbReference type="Pfam" id="PF10342"/>
    </source>
</evidence>